<dbReference type="Proteomes" id="UP000886887">
    <property type="component" value="Unassembled WGS sequence"/>
</dbReference>
<sequence>MKRFAVRGLVTLAIVVACSMFFAQTIVTITTPKVKLEQARQGRFEDEMRLTGELYFDSVQGVTPEGMQAGASVTVQEVFVRAGDYVQSGDLIATTEESAAYEDSLEEARKALSAAHDAYRDNELANIRLVPNTDSDKNSAYQAAADAERALQDAQIELLTQAAQAGLVLPADTSQWAALVQAQGDAALIEGMERVIDAKLALDEANAAFIEVNSQSRTKEALYTFIQKRRQLQAAIDEAQAKLIELVAQTEALRSIRAPHAGYVTELNLEAGKAYDGSQAAFSLSEEGGEPVLRVNVSGTDRTFAEGMSAKIAAEYGDIEAQVTGVSREGAAEKYAYIALDEDAVTRLGGLRSLMRQGTVDVRVTYRAKENTTLVPASAVRNEGEGKDFVYTVETTYTFWGTQMKAVKRTVTVLERSDTTVSVREELRWEQLCDKEDRALTDGAAVMEYVN</sequence>
<name>A0A9D1CQW9_9FIRM</name>
<dbReference type="PANTHER" id="PTHR32347:SF23">
    <property type="entry name" value="BLL5650 PROTEIN"/>
    <property type="match status" value="1"/>
</dbReference>
<feature type="chain" id="PRO_5039154660" evidence="4">
    <location>
        <begin position="24"/>
        <end position="451"/>
    </location>
</feature>
<gene>
    <name evidence="5" type="ORF">IAB73_05090</name>
</gene>
<evidence type="ECO:0000256" key="4">
    <source>
        <dbReference type="SAM" id="SignalP"/>
    </source>
</evidence>
<dbReference type="InterPro" id="IPR050465">
    <property type="entry name" value="UPF0194_transport"/>
</dbReference>
<evidence type="ECO:0000313" key="6">
    <source>
        <dbReference type="Proteomes" id="UP000886887"/>
    </source>
</evidence>
<proteinExistence type="predicted"/>
<keyword evidence="4" id="KW-0732">Signal</keyword>
<evidence type="ECO:0000256" key="1">
    <source>
        <dbReference type="ARBA" id="ARBA00004196"/>
    </source>
</evidence>
<evidence type="ECO:0000256" key="3">
    <source>
        <dbReference type="SAM" id="Coils"/>
    </source>
</evidence>
<protein>
    <submittedName>
        <fullName evidence="5">Uncharacterized protein</fullName>
    </submittedName>
</protein>
<reference evidence="5" key="1">
    <citation type="submission" date="2020-10" db="EMBL/GenBank/DDBJ databases">
        <authorList>
            <person name="Gilroy R."/>
        </authorList>
    </citation>
    <scope>NUCLEOTIDE SEQUENCE</scope>
    <source>
        <strain evidence="5">ChiSxjej2B14-6234</strain>
    </source>
</reference>
<comment type="caution">
    <text evidence="5">The sequence shown here is derived from an EMBL/GenBank/DDBJ whole genome shotgun (WGS) entry which is preliminary data.</text>
</comment>
<comment type="subcellular location">
    <subcellularLocation>
        <location evidence="1">Cell envelope</location>
    </subcellularLocation>
</comment>
<dbReference type="Gene3D" id="2.40.50.100">
    <property type="match status" value="1"/>
</dbReference>
<dbReference type="GO" id="GO:0030313">
    <property type="term" value="C:cell envelope"/>
    <property type="evidence" value="ECO:0007669"/>
    <property type="project" value="UniProtKB-SubCell"/>
</dbReference>
<evidence type="ECO:0000313" key="5">
    <source>
        <dbReference type="EMBL" id="HIQ71568.1"/>
    </source>
</evidence>
<feature type="coiled-coil region" evidence="3">
    <location>
        <begin position="137"/>
        <end position="164"/>
    </location>
</feature>
<keyword evidence="2 3" id="KW-0175">Coiled coil</keyword>
<dbReference type="AlphaFoldDB" id="A0A9D1CQW9"/>
<evidence type="ECO:0000256" key="2">
    <source>
        <dbReference type="ARBA" id="ARBA00023054"/>
    </source>
</evidence>
<feature type="signal peptide" evidence="4">
    <location>
        <begin position="1"/>
        <end position="23"/>
    </location>
</feature>
<accession>A0A9D1CQW9</accession>
<dbReference type="PANTHER" id="PTHR32347">
    <property type="entry name" value="EFFLUX SYSTEM COMPONENT YKNX-RELATED"/>
    <property type="match status" value="1"/>
</dbReference>
<reference evidence="5" key="2">
    <citation type="journal article" date="2021" name="PeerJ">
        <title>Extensive microbial diversity within the chicken gut microbiome revealed by metagenomics and culture.</title>
        <authorList>
            <person name="Gilroy R."/>
            <person name="Ravi A."/>
            <person name="Getino M."/>
            <person name="Pursley I."/>
            <person name="Horton D.L."/>
            <person name="Alikhan N.F."/>
            <person name="Baker D."/>
            <person name="Gharbi K."/>
            <person name="Hall N."/>
            <person name="Watson M."/>
            <person name="Adriaenssens E.M."/>
            <person name="Foster-Nyarko E."/>
            <person name="Jarju S."/>
            <person name="Secka A."/>
            <person name="Antonio M."/>
            <person name="Oren A."/>
            <person name="Chaudhuri R.R."/>
            <person name="La Ragione R."/>
            <person name="Hildebrand F."/>
            <person name="Pallen M.J."/>
        </authorList>
    </citation>
    <scope>NUCLEOTIDE SEQUENCE</scope>
    <source>
        <strain evidence="5">ChiSxjej2B14-6234</strain>
    </source>
</reference>
<dbReference type="Gene3D" id="2.40.420.20">
    <property type="match status" value="1"/>
</dbReference>
<organism evidence="5 6">
    <name type="scientific">Candidatus Onthenecus intestinigallinarum</name>
    <dbReference type="NCBI Taxonomy" id="2840875"/>
    <lineage>
        <taxon>Bacteria</taxon>
        <taxon>Bacillati</taxon>
        <taxon>Bacillota</taxon>
        <taxon>Clostridia</taxon>
        <taxon>Eubacteriales</taxon>
        <taxon>Candidatus Onthenecus</taxon>
    </lineage>
</organism>
<dbReference type="EMBL" id="DVFJ01000014">
    <property type="protein sequence ID" value="HIQ71568.1"/>
    <property type="molecule type" value="Genomic_DNA"/>
</dbReference>
<dbReference type="PROSITE" id="PS51257">
    <property type="entry name" value="PROKAR_LIPOPROTEIN"/>
    <property type="match status" value="1"/>
</dbReference>